<feature type="region of interest" description="Disordered" evidence="1">
    <location>
        <begin position="1"/>
        <end position="79"/>
    </location>
</feature>
<accession>A0A4C1YVH4</accession>
<gene>
    <name evidence="2" type="ORF">EVAR_9365_1</name>
</gene>
<dbReference type="Proteomes" id="UP000299102">
    <property type="component" value="Unassembled WGS sequence"/>
</dbReference>
<organism evidence="2 3">
    <name type="scientific">Eumeta variegata</name>
    <name type="common">Bagworm moth</name>
    <name type="synonym">Eumeta japonica</name>
    <dbReference type="NCBI Taxonomy" id="151549"/>
    <lineage>
        <taxon>Eukaryota</taxon>
        <taxon>Metazoa</taxon>
        <taxon>Ecdysozoa</taxon>
        <taxon>Arthropoda</taxon>
        <taxon>Hexapoda</taxon>
        <taxon>Insecta</taxon>
        <taxon>Pterygota</taxon>
        <taxon>Neoptera</taxon>
        <taxon>Endopterygota</taxon>
        <taxon>Lepidoptera</taxon>
        <taxon>Glossata</taxon>
        <taxon>Ditrysia</taxon>
        <taxon>Tineoidea</taxon>
        <taxon>Psychidae</taxon>
        <taxon>Oiketicinae</taxon>
        <taxon>Eumeta</taxon>
    </lineage>
</organism>
<dbReference type="EMBL" id="BGZK01001366">
    <property type="protein sequence ID" value="GBP78357.1"/>
    <property type="molecule type" value="Genomic_DNA"/>
</dbReference>
<evidence type="ECO:0000313" key="3">
    <source>
        <dbReference type="Proteomes" id="UP000299102"/>
    </source>
</evidence>
<protein>
    <submittedName>
        <fullName evidence="2">Uncharacterized protein</fullName>
    </submittedName>
</protein>
<reference evidence="2 3" key="1">
    <citation type="journal article" date="2019" name="Commun. Biol.">
        <title>The bagworm genome reveals a unique fibroin gene that provides high tensile strength.</title>
        <authorList>
            <person name="Kono N."/>
            <person name="Nakamura H."/>
            <person name="Ohtoshi R."/>
            <person name="Tomita M."/>
            <person name="Numata K."/>
            <person name="Arakawa K."/>
        </authorList>
    </citation>
    <scope>NUCLEOTIDE SEQUENCE [LARGE SCALE GENOMIC DNA]</scope>
</reference>
<name>A0A4C1YVH4_EUMVA</name>
<comment type="caution">
    <text evidence="2">The sequence shown here is derived from an EMBL/GenBank/DDBJ whole genome shotgun (WGS) entry which is preliminary data.</text>
</comment>
<feature type="compositionally biased region" description="Basic residues" evidence="1">
    <location>
        <begin position="30"/>
        <end position="39"/>
    </location>
</feature>
<evidence type="ECO:0000313" key="2">
    <source>
        <dbReference type="EMBL" id="GBP78357.1"/>
    </source>
</evidence>
<proteinExistence type="predicted"/>
<dbReference type="AlphaFoldDB" id="A0A4C1YVH4"/>
<sequence length="102" mass="11631">MMSGGEAGKWKGGAERRHPQIASISDRAKQCRRVQRARSRRDSGRPPAPLANKHDRGHPARPIAGRRFSAGRGRRRLDEPIPGRRLYLRLYDGNSQSNIRFY</sequence>
<keyword evidence="3" id="KW-1185">Reference proteome</keyword>
<feature type="compositionally biased region" description="Basic and acidic residues" evidence="1">
    <location>
        <begin position="8"/>
        <end position="18"/>
    </location>
</feature>
<evidence type="ECO:0000256" key="1">
    <source>
        <dbReference type="SAM" id="MobiDB-lite"/>
    </source>
</evidence>